<organism evidence="1 2">
    <name type="scientific">Klebsiella phage vB_KpnP_cmc355D</name>
    <dbReference type="NCBI Taxonomy" id="3110534"/>
    <lineage>
        <taxon>Viruses</taxon>
        <taxon>Duplodnaviria</taxon>
        <taxon>Heunggongvirae</taxon>
        <taxon>Uroviricota</taxon>
        <taxon>Caudoviricetes</taxon>
        <taxon>Autographivirales</taxon>
        <taxon>Autotranscriptaviridae</taxon>
        <taxon>Studiervirinae</taxon>
        <taxon>Benllochvirus</taxon>
        <taxon>Benllochvirus cmc355D</taxon>
    </lineage>
</organism>
<accession>A0ABZ1A1X1</accession>
<dbReference type="EMBL" id="OR915848">
    <property type="protein sequence ID" value="WQZ00623.1"/>
    <property type="molecule type" value="Genomic_DNA"/>
</dbReference>
<sequence>MITLKKAGGIGRSLAILWAWERLEKPEDFDDWTEWANHVDRIMDDSELDERLVLSDCGVPIGYIAYDFGECIHRIGTIMNISMMVMKPGHKMTREVWSSIKERAVHESCSWVARGQHLPGGHMKTIYTEV</sequence>
<dbReference type="Proteomes" id="UP001327463">
    <property type="component" value="Segment"/>
</dbReference>
<name>A0ABZ1A1X1_9CAUD</name>
<evidence type="ECO:0000313" key="1">
    <source>
        <dbReference type="EMBL" id="WQZ00623.1"/>
    </source>
</evidence>
<keyword evidence="2" id="KW-1185">Reference proteome</keyword>
<reference evidence="1 2" key="1">
    <citation type="submission" date="2023-12" db="EMBL/GenBank/DDBJ databases">
        <authorList>
            <person name="Geng H."/>
            <person name="Luan G."/>
        </authorList>
    </citation>
    <scope>NUCLEOTIDE SEQUENCE [LARGE SCALE GENOMIC DNA]</scope>
</reference>
<proteinExistence type="predicted"/>
<protein>
    <submittedName>
        <fullName evidence="1">Uncharacterized protein</fullName>
    </submittedName>
</protein>
<evidence type="ECO:0000313" key="2">
    <source>
        <dbReference type="Proteomes" id="UP001327463"/>
    </source>
</evidence>